<organism evidence="2 3">
    <name type="scientific">Senna tora</name>
    <dbReference type="NCBI Taxonomy" id="362788"/>
    <lineage>
        <taxon>Eukaryota</taxon>
        <taxon>Viridiplantae</taxon>
        <taxon>Streptophyta</taxon>
        <taxon>Embryophyta</taxon>
        <taxon>Tracheophyta</taxon>
        <taxon>Spermatophyta</taxon>
        <taxon>Magnoliopsida</taxon>
        <taxon>eudicotyledons</taxon>
        <taxon>Gunneridae</taxon>
        <taxon>Pentapetalae</taxon>
        <taxon>rosids</taxon>
        <taxon>fabids</taxon>
        <taxon>Fabales</taxon>
        <taxon>Fabaceae</taxon>
        <taxon>Caesalpinioideae</taxon>
        <taxon>Cassia clade</taxon>
        <taxon>Senna</taxon>
    </lineage>
</organism>
<dbReference type="AlphaFoldDB" id="A0A835C9X3"/>
<sequence length="218" mass="23817">MFRSRSTCAFAGIEPSGEIGGAPEFGGIASEIGGASEMGGAPEFGGIASKIGGGVSMTGCPLETCCWKVLSIGLKKLRATLPAFTRPRMILLLCTLEHFVLILGFKVLEDKEKPLSSVVVHPNERPNDNENEHKRKKTQGIKEEIEGKDERYDLMKSFRPTSPTYARLTIRASSFSVVLHGKRLKDERVEIVVAYQEDHEDREHHSPPSEPLAAVSAA</sequence>
<feature type="region of interest" description="Disordered" evidence="1">
    <location>
        <begin position="119"/>
        <end position="141"/>
    </location>
</feature>
<evidence type="ECO:0000256" key="1">
    <source>
        <dbReference type="SAM" id="MobiDB-lite"/>
    </source>
</evidence>
<dbReference type="Proteomes" id="UP000634136">
    <property type="component" value="Unassembled WGS sequence"/>
</dbReference>
<keyword evidence="3" id="KW-1185">Reference proteome</keyword>
<dbReference type="EMBL" id="JAAIUW010000004">
    <property type="protein sequence ID" value="KAF7835739.1"/>
    <property type="molecule type" value="Genomic_DNA"/>
</dbReference>
<comment type="caution">
    <text evidence="2">The sequence shown here is derived from an EMBL/GenBank/DDBJ whole genome shotgun (WGS) entry which is preliminary data.</text>
</comment>
<proteinExistence type="predicted"/>
<protein>
    <submittedName>
        <fullName evidence="2">Uncharacterized protein</fullName>
    </submittedName>
</protein>
<gene>
    <name evidence="2" type="ORF">G2W53_010598</name>
</gene>
<accession>A0A835C9X3</accession>
<name>A0A835C9X3_9FABA</name>
<evidence type="ECO:0000313" key="3">
    <source>
        <dbReference type="Proteomes" id="UP000634136"/>
    </source>
</evidence>
<evidence type="ECO:0000313" key="2">
    <source>
        <dbReference type="EMBL" id="KAF7835739.1"/>
    </source>
</evidence>
<feature type="compositionally biased region" description="Basic and acidic residues" evidence="1">
    <location>
        <begin position="122"/>
        <end position="133"/>
    </location>
</feature>
<feature type="compositionally biased region" description="Basic and acidic residues" evidence="1">
    <location>
        <begin position="196"/>
        <end position="207"/>
    </location>
</feature>
<reference evidence="2" key="1">
    <citation type="submission" date="2020-09" db="EMBL/GenBank/DDBJ databases">
        <title>Genome-Enabled Discovery of Anthraquinone Biosynthesis in Senna tora.</title>
        <authorList>
            <person name="Kang S.-H."/>
            <person name="Pandey R.P."/>
            <person name="Lee C.-M."/>
            <person name="Sim J.-S."/>
            <person name="Jeong J.-T."/>
            <person name="Choi B.-S."/>
            <person name="Jung M."/>
            <person name="Ginzburg D."/>
            <person name="Zhao K."/>
            <person name="Won S.Y."/>
            <person name="Oh T.-J."/>
            <person name="Yu Y."/>
            <person name="Kim N.-H."/>
            <person name="Lee O.R."/>
            <person name="Lee T.-H."/>
            <person name="Bashyal P."/>
            <person name="Kim T.-S."/>
            <person name="Lee W.-H."/>
            <person name="Kawkins C."/>
            <person name="Kim C.-K."/>
            <person name="Kim J.S."/>
            <person name="Ahn B.O."/>
            <person name="Rhee S.Y."/>
            <person name="Sohng J.K."/>
        </authorList>
    </citation>
    <scope>NUCLEOTIDE SEQUENCE</scope>
    <source>
        <tissue evidence="2">Leaf</tissue>
    </source>
</reference>
<feature type="region of interest" description="Disordered" evidence="1">
    <location>
        <begin position="196"/>
        <end position="218"/>
    </location>
</feature>